<keyword evidence="3" id="KW-1185">Reference proteome</keyword>
<dbReference type="OrthoDB" id="10444174at2759"/>
<sequence>MMRKTLLVLLCSAAADEFLSLKRGISARCLLRGWADDAQESDIVKVAQDCFTRNAVQLCFLSKPPRQGTLGVATGCVVTNLDTLWGWRPELTGSGSNTGGPYDVYCGDALR</sequence>
<keyword evidence="1" id="KW-0732">Signal</keyword>
<evidence type="ECO:0008006" key="4">
    <source>
        <dbReference type="Google" id="ProtNLM"/>
    </source>
</evidence>
<evidence type="ECO:0000256" key="1">
    <source>
        <dbReference type="SAM" id="SignalP"/>
    </source>
</evidence>
<reference evidence="2" key="1">
    <citation type="submission" date="2021-02" db="EMBL/GenBank/DDBJ databases">
        <authorList>
            <person name="Dougan E. K."/>
            <person name="Rhodes N."/>
            <person name="Thang M."/>
            <person name="Chan C."/>
        </authorList>
    </citation>
    <scope>NUCLEOTIDE SEQUENCE</scope>
</reference>
<feature type="chain" id="PRO_5032921844" description="Secreted protein" evidence="1">
    <location>
        <begin position="16"/>
        <end position="111"/>
    </location>
</feature>
<evidence type="ECO:0000313" key="3">
    <source>
        <dbReference type="Proteomes" id="UP000604046"/>
    </source>
</evidence>
<feature type="signal peptide" evidence="1">
    <location>
        <begin position="1"/>
        <end position="15"/>
    </location>
</feature>
<gene>
    <name evidence="2" type="ORF">SNAT2548_LOCUS20921</name>
</gene>
<dbReference type="AlphaFoldDB" id="A0A812QJ93"/>
<dbReference type="EMBL" id="CAJNDS010002228">
    <property type="protein sequence ID" value="CAE7383360.1"/>
    <property type="molecule type" value="Genomic_DNA"/>
</dbReference>
<proteinExistence type="predicted"/>
<protein>
    <recommendedName>
        <fullName evidence="4">Secreted protein</fullName>
    </recommendedName>
</protein>
<comment type="caution">
    <text evidence="2">The sequence shown here is derived from an EMBL/GenBank/DDBJ whole genome shotgun (WGS) entry which is preliminary data.</text>
</comment>
<name>A0A812QJ93_9DINO</name>
<evidence type="ECO:0000313" key="2">
    <source>
        <dbReference type="EMBL" id="CAE7383360.1"/>
    </source>
</evidence>
<organism evidence="2 3">
    <name type="scientific">Symbiodinium natans</name>
    <dbReference type="NCBI Taxonomy" id="878477"/>
    <lineage>
        <taxon>Eukaryota</taxon>
        <taxon>Sar</taxon>
        <taxon>Alveolata</taxon>
        <taxon>Dinophyceae</taxon>
        <taxon>Suessiales</taxon>
        <taxon>Symbiodiniaceae</taxon>
        <taxon>Symbiodinium</taxon>
    </lineage>
</organism>
<dbReference type="Proteomes" id="UP000604046">
    <property type="component" value="Unassembled WGS sequence"/>
</dbReference>
<accession>A0A812QJ93</accession>